<protein>
    <submittedName>
        <fullName evidence="1">Uncharacterized protein</fullName>
    </submittedName>
</protein>
<proteinExistence type="predicted"/>
<evidence type="ECO:0000313" key="1">
    <source>
        <dbReference type="EMBL" id="KAJ3486172.1"/>
    </source>
</evidence>
<sequence>MSALLSTLAAPPRQAAVPNPDSAVVNTIAEVLAALAFWPGLWLSGAYMYNYHNPYRFHNDSSNKDETLPIICGCAQGAECGCDENGNNTNIDELVGNGSYAHLNKTLVTVADKDGKKYLLLNGTLENGTTVKGDADMDADGNSTTASSAAVKTALETMGFWPVVATVVAIVFAA</sequence>
<keyword evidence="2" id="KW-1185">Reference proteome</keyword>
<name>A0ACC1QNZ9_9HYPO</name>
<organism evidence="1 2">
    <name type="scientific">Lecanicillium saksenae</name>
    <dbReference type="NCBI Taxonomy" id="468837"/>
    <lineage>
        <taxon>Eukaryota</taxon>
        <taxon>Fungi</taxon>
        <taxon>Dikarya</taxon>
        <taxon>Ascomycota</taxon>
        <taxon>Pezizomycotina</taxon>
        <taxon>Sordariomycetes</taxon>
        <taxon>Hypocreomycetidae</taxon>
        <taxon>Hypocreales</taxon>
        <taxon>Cordycipitaceae</taxon>
        <taxon>Lecanicillium</taxon>
    </lineage>
</organism>
<comment type="caution">
    <text evidence="1">The sequence shown here is derived from an EMBL/GenBank/DDBJ whole genome shotgun (WGS) entry which is preliminary data.</text>
</comment>
<dbReference type="Proteomes" id="UP001148737">
    <property type="component" value="Unassembled WGS sequence"/>
</dbReference>
<dbReference type="EMBL" id="JANAKD010000917">
    <property type="protein sequence ID" value="KAJ3486172.1"/>
    <property type="molecule type" value="Genomic_DNA"/>
</dbReference>
<accession>A0ACC1QNZ9</accession>
<gene>
    <name evidence="1" type="ORF">NLG97_g6666</name>
</gene>
<reference evidence="1" key="1">
    <citation type="submission" date="2022-07" db="EMBL/GenBank/DDBJ databases">
        <title>Genome Sequence of Lecanicillium saksenae.</title>
        <authorList>
            <person name="Buettner E."/>
        </authorList>
    </citation>
    <scope>NUCLEOTIDE SEQUENCE</scope>
    <source>
        <strain evidence="1">VT-O1</strain>
    </source>
</reference>
<evidence type="ECO:0000313" key="2">
    <source>
        <dbReference type="Proteomes" id="UP001148737"/>
    </source>
</evidence>